<keyword evidence="3" id="KW-1185">Reference proteome</keyword>
<feature type="region of interest" description="Disordered" evidence="1">
    <location>
        <begin position="1"/>
        <end position="47"/>
    </location>
</feature>
<dbReference type="Pfam" id="PF11905">
    <property type="entry name" value="DUF3425"/>
    <property type="match status" value="1"/>
</dbReference>
<reference evidence="2 3" key="1">
    <citation type="submission" date="2018-11" db="EMBL/GenBank/DDBJ databases">
        <title>Genome sequence and assembly of Colletotrichum spinosum.</title>
        <authorList>
            <person name="Gan P."/>
            <person name="Shirasu K."/>
        </authorList>
    </citation>
    <scope>NUCLEOTIDE SEQUENCE [LARGE SCALE GENOMIC DNA]</scope>
    <source>
        <strain evidence="2 3">CBS 515.97</strain>
    </source>
</reference>
<feature type="compositionally biased region" description="Polar residues" evidence="1">
    <location>
        <begin position="1"/>
        <end position="11"/>
    </location>
</feature>
<dbReference type="InterPro" id="IPR021833">
    <property type="entry name" value="DUF3425"/>
</dbReference>
<evidence type="ECO:0000313" key="2">
    <source>
        <dbReference type="EMBL" id="TDZ33756.1"/>
    </source>
</evidence>
<dbReference type="PANTHER" id="PTHR38116:SF1">
    <property type="entry name" value="BZIP DOMAIN-CONTAINING PROTEIN"/>
    <property type="match status" value="1"/>
</dbReference>
<comment type="caution">
    <text evidence="2">The sequence shown here is derived from an EMBL/GenBank/DDBJ whole genome shotgun (WGS) entry which is preliminary data.</text>
</comment>
<dbReference type="PANTHER" id="PTHR38116">
    <property type="entry name" value="CHROMOSOME 7, WHOLE GENOME SHOTGUN SEQUENCE"/>
    <property type="match status" value="1"/>
</dbReference>
<organism evidence="2 3">
    <name type="scientific">Colletotrichum spinosum</name>
    <dbReference type="NCBI Taxonomy" id="1347390"/>
    <lineage>
        <taxon>Eukaryota</taxon>
        <taxon>Fungi</taxon>
        <taxon>Dikarya</taxon>
        <taxon>Ascomycota</taxon>
        <taxon>Pezizomycotina</taxon>
        <taxon>Sordariomycetes</taxon>
        <taxon>Hypocreomycetidae</taxon>
        <taxon>Glomerellales</taxon>
        <taxon>Glomerellaceae</taxon>
        <taxon>Colletotrichum</taxon>
        <taxon>Colletotrichum orbiculare species complex</taxon>
    </lineage>
</organism>
<evidence type="ECO:0000256" key="1">
    <source>
        <dbReference type="SAM" id="MobiDB-lite"/>
    </source>
</evidence>
<evidence type="ECO:0000313" key="3">
    <source>
        <dbReference type="Proteomes" id="UP000295083"/>
    </source>
</evidence>
<accession>A0A4R8QAE4</accession>
<dbReference type="EMBL" id="QAPG01000059">
    <property type="protein sequence ID" value="TDZ33756.1"/>
    <property type="molecule type" value="Genomic_DNA"/>
</dbReference>
<dbReference type="AlphaFoldDB" id="A0A4R8QAE4"/>
<dbReference type="Proteomes" id="UP000295083">
    <property type="component" value="Unassembled WGS sequence"/>
</dbReference>
<proteinExistence type="predicted"/>
<protein>
    <submittedName>
        <fullName evidence="2">Uncharacterized protein</fullName>
    </submittedName>
</protein>
<name>A0A4R8QAE4_9PEZI</name>
<sequence length="349" mass="39478">MRVLASSSPSTQAKGQGDAAAKKQHRKFQNRLNQRARREPSPSLPRPLAVTLKFEGLRIKEQDPDSVQRSRSFQVRRWRVDEAENRLSSTSSTSKSATATFIHRPAPHADIDTGTSAFTPKHAAPPSIIFPLSTDHLLHLVQYNVFRAFVSNKRTINTLLTGWDDSPPSRAICPIGAPYYRDDTVVYPLNPNIPLALIPTHLQQTQLHSSWINLIPFPGVRDNLIRHEGSFDHWDLLQDLIGEIMGVRLARQQRSSAVAVSEPETIRALPLIEELDEDEATAGRRGLIVWGEPYDMRSWEITPGFLRKWPWAVEGCEDIVESSNRWRLMRGEEPMRIMSTPCASNNDNK</sequence>
<gene>
    <name evidence="2" type="ORF">C8035_v010923</name>
</gene>